<feature type="domain" description="Glucose-methanol-choline oxidoreductase C-terminal" evidence="6">
    <location>
        <begin position="335"/>
        <end position="426"/>
    </location>
</feature>
<comment type="cofactor">
    <cofactor evidence="1">
        <name>FAD</name>
        <dbReference type="ChEBI" id="CHEBI:57692"/>
    </cofactor>
</comment>
<dbReference type="PANTHER" id="PTHR11552">
    <property type="entry name" value="GLUCOSE-METHANOL-CHOLINE GMC OXIDOREDUCTASE"/>
    <property type="match status" value="1"/>
</dbReference>
<protein>
    <submittedName>
        <fullName evidence="7">Mycofactocin system GMC family oxidoreductase MftG</fullName>
    </submittedName>
</protein>
<dbReference type="NCBIfam" id="TIGR04542">
    <property type="entry name" value="GMC_mycofac_2"/>
    <property type="match status" value="1"/>
</dbReference>
<comment type="similarity">
    <text evidence="2">Belongs to the GMC oxidoreductase family.</text>
</comment>
<dbReference type="InterPro" id="IPR036188">
    <property type="entry name" value="FAD/NAD-bd_sf"/>
</dbReference>
<evidence type="ECO:0000313" key="8">
    <source>
        <dbReference type="Proteomes" id="UP001500822"/>
    </source>
</evidence>
<evidence type="ECO:0000256" key="2">
    <source>
        <dbReference type="ARBA" id="ARBA00010790"/>
    </source>
</evidence>
<feature type="domain" description="Glucose-methanol-choline oxidoreductase N-terminal" evidence="5">
    <location>
        <begin position="10"/>
        <end position="245"/>
    </location>
</feature>
<evidence type="ECO:0000256" key="4">
    <source>
        <dbReference type="ARBA" id="ARBA00022827"/>
    </source>
</evidence>
<evidence type="ECO:0000259" key="5">
    <source>
        <dbReference type="Pfam" id="PF00732"/>
    </source>
</evidence>
<reference evidence="8" key="1">
    <citation type="journal article" date="2019" name="Int. J. Syst. Evol. Microbiol.">
        <title>The Global Catalogue of Microorganisms (GCM) 10K type strain sequencing project: providing services to taxonomists for standard genome sequencing and annotation.</title>
        <authorList>
            <consortium name="The Broad Institute Genomics Platform"/>
            <consortium name="The Broad Institute Genome Sequencing Center for Infectious Disease"/>
            <person name="Wu L."/>
            <person name="Ma J."/>
        </authorList>
    </citation>
    <scope>NUCLEOTIDE SEQUENCE [LARGE SCALE GENOMIC DNA]</scope>
    <source>
        <strain evidence="8">JCM 18077</strain>
    </source>
</reference>
<keyword evidence="4" id="KW-0274">FAD</keyword>
<dbReference type="Gene3D" id="3.50.50.60">
    <property type="entry name" value="FAD/NAD(P)-binding domain"/>
    <property type="match status" value="2"/>
</dbReference>
<organism evidence="7 8">
    <name type="scientific">Gordonia alkaliphila</name>
    <dbReference type="NCBI Taxonomy" id="1053547"/>
    <lineage>
        <taxon>Bacteria</taxon>
        <taxon>Bacillati</taxon>
        <taxon>Actinomycetota</taxon>
        <taxon>Actinomycetes</taxon>
        <taxon>Mycobacteriales</taxon>
        <taxon>Gordoniaceae</taxon>
        <taxon>Gordonia</taxon>
    </lineage>
</organism>
<dbReference type="Pfam" id="PF00732">
    <property type="entry name" value="GMC_oxred_N"/>
    <property type="match status" value="1"/>
</dbReference>
<dbReference type="InterPro" id="IPR012132">
    <property type="entry name" value="GMC_OxRdtase"/>
</dbReference>
<evidence type="ECO:0000313" key="7">
    <source>
        <dbReference type="EMBL" id="GAA4753897.1"/>
    </source>
</evidence>
<evidence type="ECO:0000256" key="1">
    <source>
        <dbReference type="ARBA" id="ARBA00001974"/>
    </source>
</evidence>
<evidence type="ECO:0000259" key="6">
    <source>
        <dbReference type="Pfam" id="PF05199"/>
    </source>
</evidence>
<dbReference type="SUPFAM" id="SSF51905">
    <property type="entry name" value="FAD/NAD(P)-binding domain"/>
    <property type="match status" value="1"/>
</dbReference>
<dbReference type="PIRSF" id="PIRSF000137">
    <property type="entry name" value="Alcohol_oxidase"/>
    <property type="match status" value="1"/>
</dbReference>
<dbReference type="EMBL" id="BAABIE010000012">
    <property type="protein sequence ID" value="GAA4753897.1"/>
    <property type="molecule type" value="Genomic_DNA"/>
</dbReference>
<keyword evidence="3" id="KW-0285">Flavoprotein</keyword>
<sequence>MAAQPPTSVDVVVVGAGTAGAIVAGRLAAAGDRSVLLVERGPGAPPDPSITALTRLPLDDPERSAPVAEIRRRPVVRGRGLGGSAAINGGYFLRPHLADFDAWPSWWTTERCAAAFTALDGGAAGGGAMSVSTFADDELGDVAAAFERYWTPRSGPPELGAWSRPGLVRVRSNRRAGRRFTAADAFLASPTPGLTVLGETTVAEIVHDGRRVHGIRIGAEHVAAGDVILAAGALGTADLLLRSEVLRALGLPRLPTHEHAERLVRFTPRRSVQAPALLQSVVHSDDGLEIRCYGDDFARFIGGHAERGVPIGVTDLREPTRGVVDEAGLDLGVPTPESRARMDRGAAQVAQMLAASEFTELVVPGSIEIDPTIGMSQHATGTLPLDGPDVDHLGGFRALRGLRVVDGSVLPGPVHSGPHATIAMVAWAIAEELTGQNKVFQ</sequence>
<dbReference type="Gene3D" id="3.30.410.40">
    <property type="match status" value="1"/>
</dbReference>
<proteinExistence type="inferred from homology"/>
<comment type="caution">
    <text evidence="7">The sequence shown here is derived from an EMBL/GenBank/DDBJ whole genome shotgun (WGS) entry which is preliminary data.</text>
</comment>
<dbReference type="InterPro" id="IPR000172">
    <property type="entry name" value="GMC_OxRdtase_N"/>
</dbReference>
<dbReference type="InterPro" id="IPR007867">
    <property type="entry name" value="GMC_OxRtase_C"/>
</dbReference>
<dbReference type="RefSeq" id="WP_345313875.1">
    <property type="nucleotide sequence ID" value="NZ_BAABIE010000012.1"/>
</dbReference>
<name>A0ABP8ZE99_9ACTN</name>
<dbReference type="Pfam" id="PF05199">
    <property type="entry name" value="GMC_oxred_C"/>
    <property type="match status" value="1"/>
</dbReference>
<dbReference type="PANTHER" id="PTHR11552:SF147">
    <property type="entry name" value="CHOLINE DEHYDROGENASE, MITOCHONDRIAL"/>
    <property type="match status" value="1"/>
</dbReference>
<gene>
    <name evidence="7" type="primary">mftG</name>
    <name evidence="7" type="ORF">GCM10023217_26760</name>
</gene>
<dbReference type="InterPro" id="IPR030900">
    <property type="entry name" value="GMC_mycofac_OxRdtase"/>
</dbReference>
<dbReference type="Proteomes" id="UP001500822">
    <property type="component" value="Unassembled WGS sequence"/>
</dbReference>
<keyword evidence="8" id="KW-1185">Reference proteome</keyword>
<accession>A0ABP8ZE99</accession>
<evidence type="ECO:0000256" key="3">
    <source>
        <dbReference type="ARBA" id="ARBA00022630"/>
    </source>
</evidence>